<gene>
    <name evidence="4" type="ORF">BN9_111230</name>
</gene>
<dbReference type="SUPFAM" id="SSF52047">
    <property type="entry name" value="RNI-like"/>
    <property type="match status" value="1"/>
</dbReference>
<protein>
    <submittedName>
        <fullName evidence="4">Uncharacterized protein</fullName>
    </submittedName>
</protein>
<sequence>MEGVAMTDSDARGKKAQSSLNAYQGNAFCSRSLWRRAVYRVMCLCHETILKKDPNRPWRQRRYAHLLYHLNDYQRAAHRYEVAISLHNSDTKPAPSLVWRRLSQCYLHIWKETANWEALWKARRALEATLQHVEYLADASVLYEYEYVLETIGALASAYEVCCYLQTEFPTSSLYCQFIFRAVSIQFFFAMCQKNLNGEAGEVRILNTLNDQMRLSLLDECIEMTARLLSGHGFTSIPTYYTLILYLRARSFESKAEIAGSDASHDMKQSTDRCYYELFLHFRNVFGSSYLIDTKKEELSTKSFVKWADLFSSSSYDAPIFVIDALLHALELNLYGKENLTAVKTLASTYHRMNQMEFAIRAMECCYFISPYNNETRENLKAWFPTKWQPQFDREDASQNEIARMVRGMLVRDKLARCKRRRQEEAEVSYFANPYDKAARLHLVQVYGSKYGVRLAAEEASAYRIQKWIRKSNLRAKISHLVYKWQYDNSHKMEIKICCQNIVRYEDTSRRNAAVLCLQRWFKSKRLISSLSERIADRKRRNVAEILLQPDPEIRNEAQHAIHSTGIAPSCLITLVEPVLRTLLEAIAHEPLIDIEALRSASCIQRLFRRYAKSRNDGLLACGLIKADATRFDSNYTPDAILDRSARTIQSFFHQLKRELDRVKPISYPSPIDSLVGDQTERFGPSLIVQSRFPFDDKSRLFRYKTIIVKECNCCILYTLIAVIRYSHTLHCVIIDGGHISISHFYSILCAIQNNKKQSFKQLAIRASFFSNHTSSTCSCDSSDNNQGQRYGHNVDSISSVIQKLRGLRSTLDTLFLQVDTIHSIEILHATEIALKLFANHLRYISLLKVQLADPHIQMLKEALKSNTLQYIDLHGNQIGDRGAELLAQGIQKTENLLVLNVSDNQISSSGARALLNCAKGTSLRLLLLCNNRIQRTIMPLMQSVSQLHHIVWIDVRGNQIPSCDLQRIMSHFYIRLNRYCAPIGPIHDIIQQLKQSFLISDDSNGIASEIGLCENSQNTSNVEPKAMTPKQWIRCHKLARVVQVRYKSDSKEAEIEQSCIQWPHIARKRFPRRVRIEKAI</sequence>
<proteinExistence type="predicted"/>
<dbReference type="InParanoid" id="A0A024GS36"/>
<keyword evidence="5" id="KW-1185">Reference proteome</keyword>
<dbReference type="Proteomes" id="UP000053237">
    <property type="component" value="Unassembled WGS sequence"/>
</dbReference>
<dbReference type="STRING" id="65357.A0A024GS36"/>
<evidence type="ECO:0000313" key="4">
    <source>
        <dbReference type="EMBL" id="CCI49732.1"/>
    </source>
</evidence>
<dbReference type="Pfam" id="PF13516">
    <property type="entry name" value="LRR_6"/>
    <property type="match status" value="2"/>
</dbReference>
<dbReference type="SMART" id="SM00368">
    <property type="entry name" value="LRR_RI"/>
    <property type="match status" value="2"/>
</dbReference>
<dbReference type="OrthoDB" id="120976at2759"/>
<dbReference type="Gene3D" id="1.25.40.10">
    <property type="entry name" value="Tetratricopeptide repeat domain"/>
    <property type="match status" value="1"/>
</dbReference>
<accession>A0A024GS36</accession>
<reference evidence="4 5" key="1">
    <citation type="submission" date="2012-05" db="EMBL/GenBank/DDBJ databases">
        <title>Recombination and specialization in a pathogen metapopulation.</title>
        <authorList>
            <person name="Gardiner A."/>
            <person name="Kemen E."/>
            <person name="Schultz-Larsen T."/>
            <person name="MacLean D."/>
            <person name="Van Oosterhout C."/>
            <person name="Jones J.D.G."/>
        </authorList>
    </citation>
    <scope>NUCLEOTIDE SEQUENCE [LARGE SCALE GENOMIC DNA]</scope>
    <source>
        <strain evidence="4 5">Ac Nc2</strain>
    </source>
</reference>
<comment type="caution">
    <text evidence="4">The sequence shown here is derived from an EMBL/GenBank/DDBJ whole genome shotgun (WGS) entry which is preliminary data.</text>
</comment>
<dbReference type="GO" id="GO:0006913">
    <property type="term" value="P:nucleocytoplasmic transport"/>
    <property type="evidence" value="ECO:0007669"/>
    <property type="project" value="TreeGrafter"/>
</dbReference>
<dbReference type="Gene3D" id="3.80.10.10">
    <property type="entry name" value="Ribonuclease Inhibitor"/>
    <property type="match status" value="1"/>
</dbReference>
<evidence type="ECO:0000256" key="2">
    <source>
        <dbReference type="ARBA" id="ARBA00022614"/>
    </source>
</evidence>
<dbReference type="InterPro" id="IPR032675">
    <property type="entry name" value="LRR_dom_sf"/>
</dbReference>
<dbReference type="GO" id="GO:0005634">
    <property type="term" value="C:nucleus"/>
    <property type="evidence" value="ECO:0007669"/>
    <property type="project" value="TreeGrafter"/>
</dbReference>
<dbReference type="PANTHER" id="PTHR24113">
    <property type="entry name" value="RAN GTPASE-ACTIVATING PROTEIN 1"/>
    <property type="match status" value="1"/>
</dbReference>
<dbReference type="GO" id="GO:0048471">
    <property type="term" value="C:perinuclear region of cytoplasm"/>
    <property type="evidence" value="ECO:0007669"/>
    <property type="project" value="TreeGrafter"/>
</dbReference>
<organism evidence="4 5">
    <name type="scientific">Albugo candida</name>
    <dbReference type="NCBI Taxonomy" id="65357"/>
    <lineage>
        <taxon>Eukaryota</taxon>
        <taxon>Sar</taxon>
        <taxon>Stramenopiles</taxon>
        <taxon>Oomycota</taxon>
        <taxon>Peronosporomycetes</taxon>
        <taxon>Albuginales</taxon>
        <taxon>Albuginaceae</taxon>
        <taxon>Albugo</taxon>
    </lineage>
</organism>
<dbReference type="AlphaFoldDB" id="A0A024GS36"/>
<dbReference type="GO" id="GO:0005829">
    <property type="term" value="C:cytosol"/>
    <property type="evidence" value="ECO:0007669"/>
    <property type="project" value="TreeGrafter"/>
</dbReference>
<evidence type="ECO:0000256" key="3">
    <source>
        <dbReference type="ARBA" id="ARBA00022737"/>
    </source>
</evidence>
<dbReference type="SUPFAM" id="SSF48452">
    <property type="entry name" value="TPR-like"/>
    <property type="match status" value="1"/>
</dbReference>
<evidence type="ECO:0000313" key="5">
    <source>
        <dbReference type="Proteomes" id="UP000053237"/>
    </source>
</evidence>
<dbReference type="GO" id="GO:0031267">
    <property type="term" value="F:small GTPase binding"/>
    <property type="evidence" value="ECO:0007669"/>
    <property type="project" value="TreeGrafter"/>
</dbReference>
<evidence type="ECO:0000256" key="1">
    <source>
        <dbReference type="ARBA" id="ARBA00022468"/>
    </source>
</evidence>
<keyword evidence="1" id="KW-0343">GTPase activation</keyword>
<dbReference type="PANTHER" id="PTHR24113:SF12">
    <property type="entry name" value="RAN GTPASE-ACTIVATING PROTEIN 1"/>
    <property type="match status" value="1"/>
</dbReference>
<keyword evidence="2" id="KW-0433">Leucine-rich repeat</keyword>
<keyword evidence="3" id="KW-0677">Repeat</keyword>
<dbReference type="EMBL" id="CAIX01000334">
    <property type="protein sequence ID" value="CCI49732.1"/>
    <property type="molecule type" value="Genomic_DNA"/>
</dbReference>
<dbReference type="InterPro" id="IPR027038">
    <property type="entry name" value="RanGap"/>
</dbReference>
<dbReference type="InterPro" id="IPR011990">
    <property type="entry name" value="TPR-like_helical_dom_sf"/>
</dbReference>
<dbReference type="InterPro" id="IPR001611">
    <property type="entry name" value="Leu-rich_rpt"/>
</dbReference>
<name>A0A024GS36_9STRA</name>
<dbReference type="GO" id="GO:0005096">
    <property type="term" value="F:GTPase activator activity"/>
    <property type="evidence" value="ECO:0007669"/>
    <property type="project" value="UniProtKB-KW"/>
</dbReference>